<feature type="domain" description="Bacterial Ig" evidence="2">
    <location>
        <begin position="985"/>
        <end position="1062"/>
    </location>
</feature>
<dbReference type="InterPro" id="IPR013783">
    <property type="entry name" value="Ig-like_fold"/>
</dbReference>
<dbReference type="Pfam" id="PF20622">
    <property type="entry name" value="Big_15"/>
    <property type="match status" value="6"/>
</dbReference>
<protein>
    <submittedName>
        <fullName evidence="3">Autolysin modifier protein</fullName>
    </submittedName>
</protein>
<feature type="domain" description="Bacterial Ig" evidence="1">
    <location>
        <begin position="496"/>
        <end position="569"/>
    </location>
</feature>
<feature type="domain" description="Bacterial Ig" evidence="1">
    <location>
        <begin position="823"/>
        <end position="896"/>
    </location>
</feature>
<evidence type="ECO:0000259" key="1">
    <source>
        <dbReference type="Pfam" id="PF17936"/>
    </source>
</evidence>
<dbReference type="InterPro" id="IPR046776">
    <property type="entry name" value="Pectate_lyase_5"/>
</dbReference>
<reference evidence="3 4" key="1">
    <citation type="submission" date="2020-03" db="EMBL/GenBank/DDBJ databases">
        <title>Soil Listeria distribution.</title>
        <authorList>
            <person name="Liao J."/>
            <person name="Wiedmann M."/>
        </authorList>
    </citation>
    <scope>NUCLEOTIDE SEQUENCE [LARGE SCALE GENOMIC DNA]</scope>
    <source>
        <strain evidence="3 4">FSL L7-1850</strain>
    </source>
</reference>
<evidence type="ECO:0000259" key="2">
    <source>
        <dbReference type="Pfam" id="PF20622"/>
    </source>
</evidence>
<feature type="domain" description="Bacterial Ig" evidence="2">
    <location>
        <begin position="1334"/>
        <end position="1412"/>
    </location>
</feature>
<sequence length="1499" mass="154155">MKKQDLLKKGSSIALVATLVGSQLMTTIPFNVLAAENTVNAQALPYNAVTVENWKELNAALTSAAVTDIYLDADIKMEGHVLVYSTTKNIHGNKHTLDMAGYYVALMADNTVGLVEDLKITNTGIYSLFWSEAKNVEVTYRNVDHTGGQMSYIKTGRLIIEGTVTAHVSKEEAFEGKELIIKDNATANFYSTSPSGNPTIYLMTAPGILTVGKNATLTTRSKVASMRGDGNNTITNYGTIDMQADTEKNIALYGNSSIYLKDGSSLKTVTGEKTHESILVQDGNLFAESGSTLDVTSNASETALQTGSMLKLAKGSNFSITNLGTGPALGSFASPTDVTIDSDQGVSTWDVKNVTTPVPTASYSGPFNAQFTLSGYGSVTQTNMTSNNALFASQFKSNNIGKITGGSFAYKEIDKTTINAVDSTATTVTGVAEPNADVVLKVGSTVIGQGKVGSDGKYSITIPKQAVGTIVTATATLNSQTSAAQTTVVRGELVATTIDTLTADSTVASGTAEPNAAIEIKNAAGTVIASGTVGSDGRYSLTIPKQAEGTVVTATATKDGKTATGNTTVQAGQSIAKTVIDKVTTDSTTATGTAEPNAKIEIKNAAGTVIASGTVGSDGKYSLTIAKQAEGTVLTATATKGDKTSDANATVIRESLDTTTMDTLTADSTVATGTAEPNAAIEIKNAAGTVIASGTVGSDGKYSLTIPKQAANTVVTATATKGGKTATGNTTVQAGQNIAKTTIEKVTTDSVSATGTAEPNAAIEIKNAAGTVIASGTVGSDGKYSLTIAKQAEGTVLTATATKDGKTSDANATVIRESLDPTTINTLKGDSTVATGTAEPNAKIEIKNAAGTVIASGTVGSDGKYSLTIPKQAEGTVLTATATKDGKTSSVNTTVAPGQSISETTINPLNNDATTVSGKGEPNADIVIKSGSTTIATGKVGSDGNYSLTIPKQAENTVLTATATKDGKTSSATTTVAKQATGSIVVTAPYYVGYDSNVQAKVSDDAVKVYLQVGNTKYTTVPVSGSFGYYAKDKITTTSQDAYLVALDTSGKELSRAKVTLKDGALLKGTVAADEFIVGATNYVTGSFTGSVTKVAISVNGTVYPAVAVGTGNKLQYYAKDKIINKTDTVKLIGYNAEGTSIATADVSVAGPDSLTGTITPNPSNFAISTDSYVKGTFTGNVKTVSLVVNGVESAKVSVMDATNWQYYAKGKIVNPTDVVSVKGYNAAGTLVDTKTITVSQNPAGQSTITPAAFKLKTDTYVKGTFTGSVKYVALKVGDTTYSKVAVVDGTNWQYYAKDKITDATTPVSIIGYDSTGTQIVTENVTVTPENTSTLTADKYTLGDSNVTGKYTGAVKYVGVKINDTTYSKVPVNADGSYQYYIKDKVGSKDDVITVLGYDSTGAVVAQETATIDPGVAPTMTADEFLVGTTKNVTGTFTGGVKYVGLQVGGTVYSKVPVNADGTYQYYAKDKIADTATTVTVLGYDSTGAVAVQAVVAVK</sequence>
<evidence type="ECO:0000313" key="3">
    <source>
        <dbReference type="EMBL" id="MBC2370743.1"/>
    </source>
</evidence>
<feature type="domain" description="Bacterial Ig" evidence="1">
    <location>
        <begin position="905"/>
        <end position="978"/>
    </location>
</feature>
<feature type="domain" description="Bacterial Ig" evidence="1">
    <location>
        <begin position="581"/>
        <end position="643"/>
    </location>
</feature>
<dbReference type="InterPro" id="IPR046746">
    <property type="entry name" value="Big_15"/>
</dbReference>
<dbReference type="RefSeq" id="WP_185617916.1">
    <property type="nucleotide sequence ID" value="NZ_JAARMV010000001.1"/>
</dbReference>
<accession>A0A7X1A3S3</accession>
<feature type="domain" description="Bacterial Ig" evidence="1">
    <location>
        <begin position="742"/>
        <end position="812"/>
    </location>
</feature>
<feature type="domain" description="Bacterial Ig" evidence="2">
    <location>
        <begin position="1069"/>
        <end position="1150"/>
    </location>
</feature>
<feature type="domain" description="Bacterial Ig" evidence="2">
    <location>
        <begin position="1419"/>
        <end position="1498"/>
    </location>
</feature>
<dbReference type="Proteomes" id="UP000546244">
    <property type="component" value="Unassembled WGS sequence"/>
</dbReference>
<feature type="domain" description="Bacterial Ig" evidence="2">
    <location>
        <begin position="1157"/>
        <end position="1240"/>
    </location>
</feature>
<name>A0A7X1A3S3_9LIST</name>
<dbReference type="Pfam" id="PF20585">
    <property type="entry name" value="Pectate_lyase_5"/>
    <property type="match status" value="1"/>
</dbReference>
<evidence type="ECO:0000313" key="4">
    <source>
        <dbReference type="Proteomes" id="UP000546244"/>
    </source>
</evidence>
<organism evidence="3 4">
    <name type="scientific">Listeria booriae</name>
    <dbReference type="NCBI Taxonomy" id="1552123"/>
    <lineage>
        <taxon>Bacteria</taxon>
        <taxon>Bacillati</taxon>
        <taxon>Bacillota</taxon>
        <taxon>Bacilli</taxon>
        <taxon>Bacillales</taxon>
        <taxon>Listeriaceae</taxon>
        <taxon>Listeria</taxon>
    </lineage>
</organism>
<comment type="caution">
    <text evidence="3">The sequence shown here is derived from an EMBL/GenBank/DDBJ whole genome shotgun (WGS) entry which is preliminary data.</text>
</comment>
<feature type="domain" description="Bacterial Ig" evidence="1">
    <location>
        <begin position="416"/>
        <end position="488"/>
    </location>
</feature>
<proteinExistence type="predicted"/>
<gene>
    <name evidence="3" type="ORF">HBP98_01870</name>
</gene>
<feature type="domain" description="Bacterial Ig" evidence="1">
    <location>
        <begin position="660"/>
        <end position="733"/>
    </location>
</feature>
<feature type="domain" description="Bacterial Ig" evidence="2">
    <location>
        <begin position="1248"/>
        <end position="1328"/>
    </location>
</feature>
<dbReference type="EMBL" id="JAARMV010000001">
    <property type="protein sequence ID" value="MBC2370743.1"/>
    <property type="molecule type" value="Genomic_DNA"/>
</dbReference>
<dbReference type="InterPro" id="IPR041498">
    <property type="entry name" value="Big_6"/>
</dbReference>
<dbReference type="Gene3D" id="2.60.40.10">
    <property type="entry name" value="Immunoglobulins"/>
    <property type="match status" value="7"/>
</dbReference>
<dbReference type="Pfam" id="PF17936">
    <property type="entry name" value="Big_6"/>
    <property type="match status" value="7"/>
</dbReference>